<dbReference type="EMBL" id="AGSI01000024">
    <property type="protein sequence ID" value="EIE18331.1"/>
    <property type="molecule type" value="Genomic_DNA"/>
</dbReference>
<dbReference type="RefSeq" id="XP_005642875.1">
    <property type="nucleotide sequence ID" value="XM_005642818.1"/>
</dbReference>
<evidence type="ECO:0000313" key="2">
    <source>
        <dbReference type="EMBL" id="EIE18331.1"/>
    </source>
</evidence>
<gene>
    <name evidence="2" type="ORF">COCSUDRAFT_60298</name>
</gene>
<dbReference type="PANTHER" id="PTHR34154:SF3">
    <property type="entry name" value="ALKALI-SENSITIVE LINKAGE PROTEIN 1"/>
    <property type="match status" value="1"/>
</dbReference>
<dbReference type="SUPFAM" id="SSF51445">
    <property type="entry name" value="(Trans)glycosidases"/>
    <property type="match status" value="1"/>
</dbReference>
<comment type="caution">
    <text evidence="2">The sequence shown here is derived from an EMBL/GenBank/DDBJ whole genome shotgun (WGS) entry which is preliminary data.</text>
</comment>
<accession>I0YIW2</accession>
<sequence length="201" mass="22225">MAKWAASYYGSNVIMGFNEPDRVEGSNMAVDEAISLWPQLQNAATNGIRLGSPSVGGDAASGTWLPDFMSKAQQHNLRVDFICDHWYGANVTNPETAAEDLRQYLQRVYDKYGKPIWLTEFALINFANYNQATGTYTTVYSTWENQARFATLAIAKLKALPFVERYAWYSLPAPSSAATNNLASGGRTYTLTPVGQSLRDA</sequence>
<dbReference type="Pfam" id="PF11790">
    <property type="entry name" value="Glyco_hydro_cc"/>
    <property type="match status" value="1"/>
</dbReference>
<dbReference type="STRING" id="574566.I0YIW2"/>
<name>I0YIW2_COCSC</name>
<evidence type="ECO:0000313" key="3">
    <source>
        <dbReference type="Proteomes" id="UP000007264"/>
    </source>
</evidence>
<dbReference type="InterPro" id="IPR017853">
    <property type="entry name" value="GH"/>
</dbReference>
<dbReference type="Gene3D" id="3.20.20.80">
    <property type="entry name" value="Glycosidases"/>
    <property type="match status" value="1"/>
</dbReference>
<evidence type="ECO:0000259" key="1">
    <source>
        <dbReference type="Pfam" id="PF11790"/>
    </source>
</evidence>
<dbReference type="GeneID" id="17036356"/>
<dbReference type="InterPro" id="IPR024655">
    <property type="entry name" value="Asl1_glyco_hydro_catalytic"/>
</dbReference>
<protein>
    <recommendedName>
        <fullName evidence="1">Asl1-like glycosyl hydrolase catalytic domain-containing protein</fullName>
    </recommendedName>
</protein>
<organism evidence="2 3">
    <name type="scientific">Coccomyxa subellipsoidea (strain C-169)</name>
    <name type="common">Green microalga</name>
    <dbReference type="NCBI Taxonomy" id="574566"/>
    <lineage>
        <taxon>Eukaryota</taxon>
        <taxon>Viridiplantae</taxon>
        <taxon>Chlorophyta</taxon>
        <taxon>core chlorophytes</taxon>
        <taxon>Trebouxiophyceae</taxon>
        <taxon>Trebouxiophyceae incertae sedis</taxon>
        <taxon>Coccomyxaceae</taxon>
        <taxon>Coccomyxa</taxon>
        <taxon>Coccomyxa subellipsoidea</taxon>
    </lineage>
</organism>
<reference evidence="2 3" key="1">
    <citation type="journal article" date="2012" name="Genome Biol.">
        <title>The genome of the polar eukaryotic microalga coccomyxa subellipsoidea reveals traits of cold adaptation.</title>
        <authorList>
            <person name="Blanc G."/>
            <person name="Agarkova I."/>
            <person name="Grimwood J."/>
            <person name="Kuo A."/>
            <person name="Brueggeman A."/>
            <person name="Dunigan D."/>
            <person name="Gurnon J."/>
            <person name="Ladunga I."/>
            <person name="Lindquist E."/>
            <person name="Lucas S."/>
            <person name="Pangilinan J."/>
            <person name="Proschold T."/>
            <person name="Salamov A."/>
            <person name="Schmutz J."/>
            <person name="Weeks D."/>
            <person name="Yamada T."/>
            <person name="Claverie J.M."/>
            <person name="Grigoriev I."/>
            <person name="Van Etten J."/>
            <person name="Lomsadze A."/>
            <person name="Borodovsky M."/>
        </authorList>
    </citation>
    <scope>NUCLEOTIDE SEQUENCE [LARGE SCALE GENOMIC DNA]</scope>
    <source>
        <strain evidence="2 3">C-169</strain>
    </source>
</reference>
<dbReference type="AlphaFoldDB" id="I0YIW2"/>
<dbReference type="PANTHER" id="PTHR34154">
    <property type="entry name" value="ALKALI-SENSITIVE LINKAGE PROTEIN 1"/>
    <property type="match status" value="1"/>
</dbReference>
<keyword evidence="3" id="KW-1185">Reference proteome</keyword>
<feature type="domain" description="Asl1-like glycosyl hydrolase catalytic" evidence="1">
    <location>
        <begin position="10"/>
        <end position="195"/>
    </location>
</feature>
<proteinExistence type="predicted"/>
<dbReference type="OrthoDB" id="5959761at2759"/>
<dbReference type="GO" id="GO:0071966">
    <property type="term" value="P:fungal-type cell wall polysaccharide metabolic process"/>
    <property type="evidence" value="ECO:0007669"/>
    <property type="project" value="TreeGrafter"/>
</dbReference>
<dbReference type="KEGG" id="csl:COCSUDRAFT_60298"/>
<dbReference type="Proteomes" id="UP000007264">
    <property type="component" value="Unassembled WGS sequence"/>
</dbReference>
<dbReference type="InterPro" id="IPR053183">
    <property type="entry name" value="ASL1"/>
</dbReference>